<dbReference type="Proteomes" id="UP001620461">
    <property type="component" value="Unassembled WGS sequence"/>
</dbReference>
<comment type="caution">
    <text evidence="2">The sequence shown here is derived from an EMBL/GenBank/DDBJ whole genome shotgun (WGS) entry which is preliminary data.</text>
</comment>
<proteinExistence type="predicted"/>
<reference evidence="2 3" key="1">
    <citation type="submission" date="2020-10" db="EMBL/GenBank/DDBJ databases">
        <title>Phylogeny of dyella-like bacteria.</title>
        <authorList>
            <person name="Fu J."/>
        </authorList>
    </citation>
    <scope>NUCLEOTIDE SEQUENCE [LARGE SCALE GENOMIC DNA]</scope>
    <source>
        <strain evidence="2 3">JP1</strain>
    </source>
</reference>
<keyword evidence="3" id="KW-1185">Reference proteome</keyword>
<sequence length="77" mass="8064">MTLTVSATLPGSPPQGTPNDGIVDECSAKYGDFLGAYPFNHLDEVNRDNGVLGANAATADPVNLILQHASRLKQQGL</sequence>
<gene>
    <name evidence="2" type="ORF">ISP15_07730</name>
</gene>
<dbReference type="Gene3D" id="3.40.50.1820">
    <property type="entry name" value="alpha/beta hydrolase"/>
    <property type="match status" value="1"/>
</dbReference>
<name>A0ABW8JGI9_9GAMM</name>
<dbReference type="RefSeq" id="WP_404546650.1">
    <property type="nucleotide sequence ID" value="NZ_JADIKJ010000007.1"/>
</dbReference>
<dbReference type="EMBL" id="JADIKJ010000007">
    <property type="protein sequence ID" value="MFK2900222.1"/>
    <property type="molecule type" value="Genomic_DNA"/>
</dbReference>
<evidence type="ECO:0000256" key="1">
    <source>
        <dbReference type="SAM" id="MobiDB-lite"/>
    </source>
</evidence>
<protein>
    <submittedName>
        <fullName evidence="2">Uncharacterized protein</fullName>
    </submittedName>
</protein>
<evidence type="ECO:0000313" key="3">
    <source>
        <dbReference type="Proteomes" id="UP001620461"/>
    </source>
</evidence>
<accession>A0ABW8JGI9</accession>
<dbReference type="InterPro" id="IPR029058">
    <property type="entry name" value="AB_hydrolase_fold"/>
</dbReference>
<feature type="region of interest" description="Disordered" evidence="1">
    <location>
        <begin position="1"/>
        <end position="20"/>
    </location>
</feature>
<organism evidence="2 3">
    <name type="scientific">Dyella jejuensis</name>
    <dbReference type="NCBI Taxonomy" id="1432009"/>
    <lineage>
        <taxon>Bacteria</taxon>
        <taxon>Pseudomonadati</taxon>
        <taxon>Pseudomonadota</taxon>
        <taxon>Gammaproteobacteria</taxon>
        <taxon>Lysobacterales</taxon>
        <taxon>Rhodanobacteraceae</taxon>
        <taxon>Dyella</taxon>
    </lineage>
</organism>
<evidence type="ECO:0000313" key="2">
    <source>
        <dbReference type="EMBL" id="MFK2900222.1"/>
    </source>
</evidence>